<reference evidence="1 2" key="1">
    <citation type="submission" date="2021-04" db="EMBL/GenBank/DDBJ databases">
        <authorList>
            <person name="Ivanova A."/>
        </authorList>
    </citation>
    <scope>NUCLEOTIDE SEQUENCE [LARGE SCALE GENOMIC DNA]</scope>
    <source>
        <strain evidence="1 2">G18</strain>
    </source>
</reference>
<gene>
    <name evidence="1" type="ORF">J8F10_08220</name>
</gene>
<dbReference type="RefSeq" id="WP_210653354.1">
    <property type="nucleotide sequence ID" value="NZ_JAGKQQ010000001.1"/>
</dbReference>
<organism evidence="1 2">
    <name type="scientific">Gemmata palustris</name>
    <dbReference type="NCBI Taxonomy" id="2822762"/>
    <lineage>
        <taxon>Bacteria</taxon>
        <taxon>Pseudomonadati</taxon>
        <taxon>Planctomycetota</taxon>
        <taxon>Planctomycetia</taxon>
        <taxon>Gemmatales</taxon>
        <taxon>Gemmataceae</taxon>
        <taxon>Gemmata</taxon>
    </lineage>
</organism>
<dbReference type="EMBL" id="JAGKQQ010000001">
    <property type="protein sequence ID" value="MBP3955264.1"/>
    <property type="molecule type" value="Genomic_DNA"/>
</dbReference>
<evidence type="ECO:0000313" key="2">
    <source>
        <dbReference type="Proteomes" id="UP000676565"/>
    </source>
</evidence>
<evidence type="ECO:0000313" key="1">
    <source>
        <dbReference type="EMBL" id="MBP3955264.1"/>
    </source>
</evidence>
<keyword evidence="2" id="KW-1185">Reference proteome</keyword>
<protein>
    <submittedName>
        <fullName evidence="1">TIGR03067 domain-containing protein</fullName>
    </submittedName>
</protein>
<dbReference type="Proteomes" id="UP000676565">
    <property type="component" value="Unassembled WGS sequence"/>
</dbReference>
<comment type="caution">
    <text evidence="1">The sequence shown here is derived from an EMBL/GenBank/DDBJ whole genome shotgun (WGS) entry which is preliminary data.</text>
</comment>
<sequence>MQTISSILFFAATVIVATMTEPPTPDKPPTTPEKQTAASLEGGYTLVSGEKDGKPIPEAEIKGSIVKFTGDTVLGTDKDKKEFFSATYTLDTSKTPWVITMKSKEPKESTATGLIKKDGDTITLIYALPGGEMPKEFMTREKQHLFVLKNTDKGVKAPNKFTKE</sequence>
<dbReference type="NCBIfam" id="TIGR03067">
    <property type="entry name" value="Planc_TIGR03067"/>
    <property type="match status" value="1"/>
</dbReference>
<accession>A0ABS5BNJ9</accession>
<proteinExistence type="predicted"/>
<name>A0ABS5BNJ9_9BACT</name>
<dbReference type="InterPro" id="IPR017504">
    <property type="entry name" value="CHP03067_Planctomycetes"/>
</dbReference>